<keyword evidence="2 6" id="KW-0812">Transmembrane</keyword>
<dbReference type="PANTHER" id="PTHR23501:SF200">
    <property type="entry name" value="TRANSPORTER, PUTATIVE (AFU_ORTHOLOGUE AFUA_3G01360)-RELATED"/>
    <property type="match status" value="1"/>
</dbReference>
<dbReference type="Proteomes" id="UP000070133">
    <property type="component" value="Unassembled WGS sequence"/>
</dbReference>
<dbReference type="GO" id="GO:0005886">
    <property type="term" value="C:plasma membrane"/>
    <property type="evidence" value="ECO:0007669"/>
    <property type="project" value="TreeGrafter"/>
</dbReference>
<dbReference type="PANTHER" id="PTHR23501">
    <property type="entry name" value="MAJOR FACILITATOR SUPERFAMILY"/>
    <property type="match status" value="1"/>
</dbReference>
<feature type="transmembrane region" description="Helical" evidence="6">
    <location>
        <begin position="364"/>
        <end position="386"/>
    </location>
</feature>
<dbReference type="AlphaFoldDB" id="A0A139HD45"/>
<protein>
    <recommendedName>
        <fullName evidence="9">Major facilitator superfamily (MFS) profile domain-containing protein</fullName>
    </recommendedName>
</protein>
<comment type="subcellular location">
    <subcellularLocation>
        <location evidence="1">Membrane</location>
        <topology evidence="1">Multi-pass membrane protein</topology>
    </subcellularLocation>
</comment>
<sequence length="623" mass="67864">MAANPHAKSEYQLLHGRNSQGPVDGSTDLETIRRENPVDPVPLDDATESDSDLDLEEHELKQIDSEPIGAAKIESITAVWTPATKQLFVIGQAIFVVMFSFASTTTHSYVSYALSDFKSLSKQGSLDVTSQIISMSLKLPVAKLSDVLGRAEAYCILTVFDMLSEILRAAAPTFTVFGMGWMFYVAGHGGFSVLNMILISDVTSMRIRALAGSALYSPFLVTPWISGLLVDRVVDKEGGGIGWRWGYGMFTVIIPLGAAPLIGVLFYLQRKAVKKGLAVTKRMTFKDFCEQTDLVGLILLCGGFAMVLLPVTRLSSTDGGGSWRGPWVIALIATGTCMIIWFVGHERYHAKYPVVPLRYFRQTAIVFTWLLSMFDSVAFAATHTYLFPWSVAAHNYSAKTALYLSYTNGVTTCLVALLAGVVMYRMRSYKRMAIIASFIRLIGYALMTRLRTKDSSDFELFLVQTIQGIGTGIIEVTGFVAAQIVVPHSELAQVTALSSLGSHLGDAIGAAIAGGVYTSRMKDRLRAHLGPGVSDEEIAGIYDSILGRELPDWGTAKRVAVADAYSDIMGYVTIIGLVVSVPIIAFAFLIPDNRLGDGKNLVGERKLAEDLDSVPLRRAKITR</sequence>
<evidence type="ECO:0008006" key="9">
    <source>
        <dbReference type="Google" id="ProtNLM"/>
    </source>
</evidence>
<gene>
    <name evidence="7" type="ORF">AC578_3359</name>
</gene>
<keyword evidence="8" id="KW-1185">Reference proteome</keyword>
<feature type="transmembrane region" description="Helical" evidence="6">
    <location>
        <begin position="181"/>
        <end position="200"/>
    </location>
</feature>
<evidence type="ECO:0000256" key="5">
    <source>
        <dbReference type="SAM" id="MobiDB-lite"/>
    </source>
</evidence>
<feature type="transmembrane region" description="Helical" evidence="6">
    <location>
        <begin position="245"/>
        <end position="268"/>
    </location>
</feature>
<evidence type="ECO:0000313" key="7">
    <source>
        <dbReference type="EMBL" id="KXT00391.1"/>
    </source>
</evidence>
<proteinExistence type="predicted"/>
<dbReference type="SUPFAM" id="SSF103473">
    <property type="entry name" value="MFS general substrate transporter"/>
    <property type="match status" value="1"/>
</dbReference>
<comment type="caution">
    <text evidence="7">The sequence shown here is derived from an EMBL/GenBank/DDBJ whole genome shotgun (WGS) entry which is preliminary data.</text>
</comment>
<accession>A0A139HD45</accession>
<dbReference type="OrthoDB" id="2241241at2759"/>
<organism evidence="7 8">
    <name type="scientific">Pseudocercospora eumusae</name>
    <dbReference type="NCBI Taxonomy" id="321146"/>
    <lineage>
        <taxon>Eukaryota</taxon>
        <taxon>Fungi</taxon>
        <taxon>Dikarya</taxon>
        <taxon>Ascomycota</taxon>
        <taxon>Pezizomycotina</taxon>
        <taxon>Dothideomycetes</taxon>
        <taxon>Dothideomycetidae</taxon>
        <taxon>Mycosphaerellales</taxon>
        <taxon>Mycosphaerellaceae</taxon>
        <taxon>Pseudocercospora</taxon>
    </lineage>
</organism>
<feature type="transmembrane region" description="Helical" evidence="6">
    <location>
        <begin position="406"/>
        <end position="425"/>
    </location>
</feature>
<feature type="transmembrane region" description="Helical" evidence="6">
    <location>
        <begin position="288"/>
        <end position="311"/>
    </location>
</feature>
<feature type="transmembrane region" description="Helical" evidence="6">
    <location>
        <begin position="87"/>
        <end position="110"/>
    </location>
</feature>
<feature type="transmembrane region" description="Helical" evidence="6">
    <location>
        <begin position="207"/>
        <end position="225"/>
    </location>
</feature>
<evidence type="ECO:0000313" key="8">
    <source>
        <dbReference type="Proteomes" id="UP000070133"/>
    </source>
</evidence>
<feature type="region of interest" description="Disordered" evidence="5">
    <location>
        <begin position="1"/>
        <end position="51"/>
    </location>
</feature>
<dbReference type="Gene3D" id="1.20.1250.20">
    <property type="entry name" value="MFS general substrate transporter like domains"/>
    <property type="match status" value="2"/>
</dbReference>
<feature type="transmembrane region" description="Helical" evidence="6">
    <location>
        <begin position="568"/>
        <end position="590"/>
    </location>
</feature>
<evidence type="ECO:0000256" key="6">
    <source>
        <dbReference type="SAM" id="Phobius"/>
    </source>
</evidence>
<name>A0A139HD45_9PEZI</name>
<evidence type="ECO:0000256" key="2">
    <source>
        <dbReference type="ARBA" id="ARBA00022692"/>
    </source>
</evidence>
<evidence type="ECO:0000256" key="3">
    <source>
        <dbReference type="ARBA" id="ARBA00022989"/>
    </source>
</evidence>
<evidence type="ECO:0000256" key="1">
    <source>
        <dbReference type="ARBA" id="ARBA00004141"/>
    </source>
</evidence>
<keyword evidence="4 6" id="KW-0472">Membrane</keyword>
<reference evidence="7 8" key="1">
    <citation type="submission" date="2015-07" db="EMBL/GenBank/DDBJ databases">
        <title>Comparative genomics of the Sigatoka disease complex on banana suggests a link between parallel evolutionary changes in Pseudocercospora fijiensis and Pseudocercospora eumusae and increased virulence on the banana host.</title>
        <authorList>
            <person name="Chang T.-C."/>
            <person name="Salvucci A."/>
            <person name="Crous P.W."/>
            <person name="Stergiopoulos I."/>
        </authorList>
    </citation>
    <scope>NUCLEOTIDE SEQUENCE [LARGE SCALE GENOMIC DNA]</scope>
    <source>
        <strain evidence="7 8">CBS 114824</strain>
    </source>
</reference>
<evidence type="ECO:0000256" key="4">
    <source>
        <dbReference type="ARBA" id="ARBA00023136"/>
    </source>
</evidence>
<dbReference type="InterPro" id="IPR036259">
    <property type="entry name" value="MFS_trans_sf"/>
</dbReference>
<keyword evidence="3 6" id="KW-1133">Transmembrane helix</keyword>
<dbReference type="GO" id="GO:0015343">
    <property type="term" value="F:siderophore-iron transmembrane transporter activity"/>
    <property type="evidence" value="ECO:0007669"/>
    <property type="project" value="TreeGrafter"/>
</dbReference>
<feature type="transmembrane region" description="Helical" evidence="6">
    <location>
        <begin position="323"/>
        <end position="343"/>
    </location>
</feature>
<dbReference type="EMBL" id="LFZN01000074">
    <property type="protein sequence ID" value="KXT00391.1"/>
    <property type="molecule type" value="Genomic_DNA"/>
</dbReference>